<dbReference type="GO" id="GO:0060076">
    <property type="term" value="C:excitatory synapse"/>
    <property type="evidence" value="ECO:0007669"/>
    <property type="project" value="TreeGrafter"/>
</dbReference>
<evidence type="ECO:0000313" key="7">
    <source>
        <dbReference type="Proteomes" id="UP000784294"/>
    </source>
</evidence>
<evidence type="ECO:0000256" key="2">
    <source>
        <dbReference type="ARBA" id="ARBA00022692"/>
    </source>
</evidence>
<evidence type="ECO:0000256" key="4">
    <source>
        <dbReference type="ARBA" id="ARBA00023136"/>
    </source>
</evidence>
<reference evidence="6" key="1">
    <citation type="submission" date="2018-11" db="EMBL/GenBank/DDBJ databases">
        <authorList>
            <consortium name="Pathogen Informatics"/>
        </authorList>
    </citation>
    <scope>NUCLEOTIDE SEQUENCE</scope>
</reference>
<dbReference type="GO" id="GO:0050803">
    <property type="term" value="P:regulation of synapse structure or activity"/>
    <property type="evidence" value="ECO:0007669"/>
    <property type="project" value="TreeGrafter"/>
</dbReference>
<evidence type="ECO:0000256" key="5">
    <source>
        <dbReference type="SAM" id="MobiDB-lite"/>
    </source>
</evidence>
<comment type="subcellular location">
    <subcellularLocation>
        <location evidence="1">Membrane</location>
        <topology evidence="1">Multi-pass membrane protein</topology>
    </subcellularLocation>
</comment>
<name>A0A448WLU9_9PLAT</name>
<evidence type="ECO:0008006" key="8">
    <source>
        <dbReference type="Google" id="ProtNLM"/>
    </source>
</evidence>
<organism evidence="6 7">
    <name type="scientific">Protopolystoma xenopodis</name>
    <dbReference type="NCBI Taxonomy" id="117903"/>
    <lineage>
        <taxon>Eukaryota</taxon>
        <taxon>Metazoa</taxon>
        <taxon>Spiralia</taxon>
        <taxon>Lophotrochozoa</taxon>
        <taxon>Platyhelminthes</taxon>
        <taxon>Monogenea</taxon>
        <taxon>Polyopisthocotylea</taxon>
        <taxon>Polystomatidea</taxon>
        <taxon>Polystomatidae</taxon>
        <taxon>Protopolystoma</taxon>
    </lineage>
</organism>
<dbReference type="AlphaFoldDB" id="A0A448WLU9"/>
<dbReference type="PANTHER" id="PTHR11662:SF456">
    <property type="entry name" value="VESICULAR GLUTAMATE TRANSPORTER, ISOFORM A"/>
    <property type="match status" value="1"/>
</dbReference>
<keyword evidence="2" id="KW-0812">Transmembrane</keyword>
<feature type="compositionally biased region" description="Polar residues" evidence="5">
    <location>
        <begin position="36"/>
        <end position="57"/>
    </location>
</feature>
<dbReference type="GO" id="GO:0005313">
    <property type="term" value="F:L-glutamate transmembrane transporter activity"/>
    <property type="evidence" value="ECO:0007669"/>
    <property type="project" value="TreeGrafter"/>
</dbReference>
<dbReference type="GO" id="GO:0098700">
    <property type="term" value="P:neurotransmitter loading into synaptic vesicle"/>
    <property type="evidence" value="ECO:0007669"/>
    <property type="project" value="TreeGrafter"/>
</dbReference>
<dbReference type="GO" id="GO:0035249">
    <property type="term" value="P:synaptic transmission, glutamatergic"/>
    <property type="evidence" value="ECO:0007669"/>
    <property type="project" value="TreeGrafter"/>
</dbReference>
<evidence type="ECO:0000256" key="3">
    <source>
        <dbReference type="ARBA" id="ARBA00022989"/>
    </source>
</evidence>
<dbReference type="InterPro" id="IPR050382">
    <property type="entry name" value="MFS_Na/Anion_cotransporter"/>
</dbReference>
<dbReference type="SUPFAM" id="SSF103473">
    <property type="entry name" value="MFS general substrate transporter"/>
    <property type="match status" value="1"/>
</dbReference>
<evidence type="ECO:0000256" key="1">
    <source>
        <dbReference type="ARBA" id="ARBA00004141"/>
    </source>
</evidence>
<evidence type="ECO:0000313" key="6">
    <source>
        <dbReference type="EMBL" id="VEL15004.1"/>
    </source>
</evidence>
<comment type="caution">
    <text evidence="6">The sequence shown here is derived from an EMBL/GenBank/DDBJ whole genome shotgun (WGS) entry which is preliminary data.</text>
</comment>
<dbReference type="GO" id="GO:0005326">
    <property type="term" value="F:neurotransmitter transmembrane transporter activity"/>
    <property type="evidence" value="ECO:0007669"/>
    <property type="project" value="TreeGrafter"/>
</dbReference>
<dbReference type="OrthoDB" id="2985014at2759"/>
<dbReference type="Proteomes" id="UP000784294">
    <property type="component" value="Unassembled WGS sequence"/>
</dbReference>
<keyword evidence="3" id="KW-1133">Transmembrane helix</keyword>
<feature type="compositionally biased region" description="Low complexity" evidence="5">
    <location>
        <begin position="21"/>
        <end position="35"/>
    </location>
</feature>
<dbReference type="PANTHER" id="PTHR11662">
    <property type="entry name" value="SOLUTE CARRIER FAMILY 17"/>
    <property type="match status" value="1"/>
</dbReference>
<dbReference type="InterPro" id="IPR036259">
    <property type="entry name" value="MFS_trans_sf"/>
</dbReference>
<keyword evidence="4" id="KW-0472">Membrane</keyword>
<sequence>MNPPSNPENSPLTPEAFSGQLVSSSSVSLPTPRSTALSASLAQPTTSFPVTRSTSQPKIEPDYQKTLPQQRSRHIPWLRLFASTPFWSILICHVSFNWTWYTLVTCLPLYLAQVLGFSTSEVSLAASPAFSIFPPQSICLINCQSFINLAKYAEYILSSL</sequence>
<feature type="region of interest" description="Disordered" evidence="5">
    <location>
        <begin position="1"/>
        <end position="60"/>
    </location>
</feature>
<keyword evidence="7" id="KW-1185">Reference proteome</keyword>
<dbReference type="GO" id="GO:0030672">
    <property type="term" value="C:synaptic vesicle membrane"/>
    <property type="evidence" value="ECO:0007669"/>
    <property type="project" value="TreeGrafter"/>
</dbReference>
<gene>
    <name evidence="6" type="ORF">PXEA_LOCUS8444</name>
</gene>
<protein>
    <recommendedName>
        <fullName evidence="8">Major facilitator superfamily (MFS) profile domain-containing protein</fullName>
    </recommendedName>
</protein>
<accession>A0A448WLU9</accession>
<dbReference type="Gene3D" id="1.20.1250.20">
    <property type="entry name" value="MFS general substrate transporter like domains"/>
    <property type="match status" value="1"/>
</dbReference>
<dbReference type="EMBL" id="CAAALY010023081">
    <property type="protein sequence ID" value="VEL15004.1"/>
    <property type="molecule type" value="Genomic_DNA"/>
</dbReference>
<proteinExistence type="predicted"/>